<feature type="compositionally biased region" description="Low complexity" evidence="10">
    <location>
        <begin position="570"/>
        <end position="588"/>
    </location>
</feature>
<comment type="subcellular location">
    <subcellularLocation>
        <location evidence="1">Golgi apparatus membrane</location>
    </subcellularLocation>
</comment>
<dbReference type="Pfam" id="PF04495">
    <property type="entry name" value="GRASP55_65"/>
    <property type="match status" value="1"/>
</dbReference>
<dbReference type="SUPFAM" id="SSF50156">
    <property type="entry name" value="PDZ domain-like"/>
    <property type="match status" value="2"/>
</dbReference>
<evidence type="ECO:0000256" key="7">
    <source>
        <dbReference type="ARBA" id="ARBA00023136"/>
    </source>
</evidence>
<dbReference type="InterPro" id="IPR024958">
    <property type="entry name" value="GRASP_PDZ"/>
</dbReference>
<dbReference type="Proteomes" id="UP001620645">
    <property type="component" value="Unassembled WGS sequence"/>
</dbReference>
<organism evidence="12 13">
    <name type="scientific">Heterodera schachtii</name>
    <name type="common">Sugarbeet cyst nematode worm</name>
    <name type="synonym">Tylenchus schachtii</name>
    <dbReference type="NCBI Taxonomy" id="97005"/>
    <lineage>
        <taxon>Eukaryota</taxon>
        <taxon>Metazoa</taxon>
        <taxon>Ecdysozoa</taxon>
        <taxon>Nematoda</taxon>
        <taxon>Chromadorea</taxon>
        <taxon>Rhabditida</taxon>
        <taxon>Tylenchina</taxon>
        <taxon>Tylenchomorpha</taxon>
        <taxon>Tylenchoidea</taxon>
        <taxon>Heteroderidae</taxon>
        <taxon>Heteroderinae</taxon>
        <taxon>Heterodera</taxon>
    </lineage>
</organism>
<evidence type="ECO:0000256" key="1">
    <source>
        <dbReference type="ARBA" id="ARBA00004394"/>
    </source>
</evidence>
<evidence type="ECO:0000313" key="13">
    <source>
        <dbReference type="Proteomes" id="UP001620645"/>
    </source>
</evidence>
<dbReference type="PANTHER" id="PTHR12893:SF0">
    <property type="entry name" value="GRASP65"/>
    <property type="match status" value="1"/>
</dbReference>
<feature type="binding site" evidence="9">
    <location>
        <position position="103"/>
    </location>
    <ligand>
        <name>Zn(2+)</name>
        <dbReference type="ChEBI" id="CHEBI:29105"/>
    </ligand>
</feature>
<evidence type="ECO:0000256" key="9">
    <source>
        <dbReference type="PIRSR" id="PIRSR607583-1"/>
    </source>
</evidence>
<accession>A0ABD2IYX0</accession>
<feature type="region of interest" description="Disordered" evidence="10">
    <location>
        <begin position="213"/>
        <end position="243"/>
    </location>
</feature>
<keyword evidence="9" id="KW-0479">Metal-binding</keyword>
<feature type="compositionally biased region" description="Low complexity" evidence="10">
    <location>
        <begin position="511"/>
        <end position="528"/>
    </location>
</feature>
<keyword evidence="4" id="KW-0519">Myristate</keyword>
<protein>
    <recommendedName>
        <fullName evidence="11">PDZ GRASP-type domain-containing protein</fullName>
    </recommendedName>
</protein>
<sequence>MGANESVPIPGGGSEGYHVLRVQENSPGQMAGLEPFFDFIVAIGNTRLDKDNDSLKEILKQNINKPLELTVYNSKTQTVRETQIVPSQNWGGQGVLGVSIRFCSFEGANQNVWHIISVSPNSPAELAGLHANSDYVLGAESVLQQADDLIAFVQANIGKPLKLYVYNVDSDSVREVTLTPNGSWGGEGCLGCDIGYGYLHRIPISVDRSKPCGDMQPLLPSHQMEMPKQSSSSLPPPQTGIPQMDQLISASQFIASSSTDVKRFPDPNEFALPQQSLNGVSVPTVPSSSVPLPPQPQQLFSPPLVPVDYSSPQHQQSQSYDSGNAAKFELHGLPPHQPTPRQVDEPIGPPSFGQLRETPISAPTPSAMPMVQPQLHSSSLDSVPLSVPPVTHHQHHEQQQPQMQPLHQTPPPPIHTSTYQPYLAYGAPPMHAFQPPQQQQQYQAVNQTSASPFMFPAQNVQQHMQLGQQQFHAPNQPSSFYHPSYPPQPQQKLMSSTVPSSVSGFNIASHPSFGQPGGQPFQQQFGIGHSSPVQPQPPPNVPISFPMPPLSSLGISNLVVPPPHSVAGISMAPMAPSSSSAVAHHQSQTAEGNEQQVPPPSFPPQSQPFFG</sequence>
<feature type="region of interest" description="Disordered" evidence="10">
    <location>
        <begin position="570"/>
        <end position="611"/>
    </location>
</feature>
<evidence type="ECO:0000256" key="6">
    <source>
        <dbReference type="ARBA" id="ARBA00023034"/>
    </source>
</evidence>
<feature type="compositionally biased region" description="Pro residues" evidence="10">
    <location>
        <begin position="534"/>
        <end position="544"/>
    </location>
</feature>
<evidence type="ECO:0000313" key="12">
    <source>
        <dbReference type="EMBL" id="KAL3085089.1"/>
    </source>
</evidence>
<dbReference type="FunFam" id="2.30.42.10:FF:000056">
    <property type="entry name" value="Golgi reassembly-stacking protein 2 isoform 1"/>
    <property type="match status" value="1"/>
</dbReference>
<evidence type="ECO:0000256" key="4">
    <source>
        <dbReference type="ARBA" id="ARBA00022707"/>
    </source>
</evidence>
<evidence type="ECO:0000256" key="3">
    <source>
        <dbReference type="ARBA" id="ARBA00022553"/>
    </source>
</evidence>
<feature type="compositionally biased region" description="Low complexity" evidence="10">
    <location>
        <begin position="375"/>
        <end position="391"/>
    </location>
</feature>
<comment type="caution">
    <text evidence="12">The sequence shown here is derived from an EMBL/GenBank/DDBJ whole genome shotgun (WGS) entry which is preliminary data.</text>
</comment>
<dbReference type="GO" id="GO:0000139">
    <property type="term" value="C:Golgi membrane"/>
    <property type="evidence" value="ECO:0007669"/>
    <property type="project" value="UniProtKB-SubCell"/>
</dbReference>
<dbReference type="PROSITE" id="PS51865">
    <property type="entry name" value="PDZ_GRASP"/>
    <property type="match status" value="2"/>
</dbReference>
<feature type="region of interest" description="Disordered" evidence="10">
    <location>
        <begin position="280"/>
        <end position="418"/>
    </location>
</feature>
<keyword evidence="13" id="KW-1185">Reference proteome</keyword>
<proteinExistence type="inferred from homology"/>
<dbReference type="Gene3D" id="2.30.42.10">
    <property type="match status" value="2"/>
</dbReference>
<keyword evidence="3" id="KW-0597">Phosphoprotein</keyword>
<feature type="compositionally biased region" description="Polar residues" evidence="10">
    <location>
        <begin position="490"/>
        <end position="506"/>
    </location>
</feature>
<feature type="compositionally biased region" description="Low complexity" evidence="10">
    <location>
        <begin position="297"/>
        <end position="319"/>
    </location>
</feature>
<dbReference type="EMBL" id="JBICCN010000232">
    <property type="protein sequence ID" value="KAL3085089.1"/>
    <property type="molecule type" value="Genomic_DNA"/>
</dbReference>
<keyword evidence="5" id="KW-0677">Repeat</keyword>
<feature type="region of interest" description="Disordered" evidence="10">
    <location>
        <begin position="472"/>
        <end position="544"/>
    </location>
</feature>
<reference evidence="12 13" key="1">
    <citation type="submission" date="2024-10" db="EMBL/GenBank/DDBJ databases">
        <authorList>
            <person name="Kim D."/>
        </authorList>
    </citation>
    <scope>NUCLEOTIDE SEQUENCE [LARGE SCALE GENOMIC DNA]</scope>
    <source>
        <strain evidence="12">Taebaek</strain>
    </source>
</reference>
<feature type="compositionally biased region" description="Pro residues" evidence="10">
    <location>
        <begin position="597"/>
        <end position="611"/>
    </location>
</feature>
<keyword evidence="7" id="KW-0472">Membrane</keyword>
<keyword evidence="6" id="KW-0333">Golgi apparatus</keyword>
<keyword evidence="9" id="KW-0862">Zinc</keyword>
<dbReference type="InterPro" id="IPR007583">
    <property type="entry name" value="GRASP55_65"/>
</dbReference>
<evidence type="ECO:0000256" key="8">
    <source>
        <dbReference type="ARBA" id="ARBA00023288"/>
    </source>
</evidence>
<dbReference type="InterPro" id="IPR036034">
    <property type="entry name" value="PDZ_sf"/>
</dbReference>
<name>A0ABD2IYX0_HETSC</name>
<feature type="compositionally biased region" description="Low complexity" evidence="10">
    <location>
        <begin position="280"/>
        <end position="290"/>
    </location>
</feature>
<feature type="domain" description="PDZ GRASP-type" evidence="11">
    <location>
        <begin position="111"/>
        <end position="199"/>
    </location>
</feature>
<evidence type="ECO:0000256" key="5">
    <source>
        <dbReference type="ARBA" id="ARBA00022737"/>
    </source>
</evidence>
<gene>
    <name evidence="12" type="ORF">niasHS_010158</name>
</gene>
<evidence type="ECO:0000256" key="10">
    <source>
        <dbReference type="SAM" id="MobiDB-lite"/>
    </source>
</evidence>
<feature type="domain" description="PDZ GRASP-type" evidence="11">
    <location>
        <begin position="15"/>
        <end position="105"/>
    </location>
</feature>
<comment type="similarity">
    <text evidence="2">Belongs to the GORASP family.</text>
</comment>
<feature type="binding site" evidence="9">
    <location>
        <position position="18"/>
    </location>
    <ligand>
        <name>Zn(2+)</name>
        <dbReference type="ChEBI" id="CHEBI:29105"/>
    </ligand>
</feature>
<feature type="compositionally biased region" description="Polar residues" evidence="10">
    <location>
        <begin position="472"/>
        <end position="481"/>
    </location>
</feature>
<evidence type="ECO:0000256" key="2">
    <source>
        <dbReference type="ARBA" id="ARBA00007144"/>
    </source>
</evidence>
<dbReference type="PANTHER" id="PTHR12893">
    <property type="entry name" value="GOLGI REASSEMBLY STACKING PROTEIN GRASP"/>
    <property type="match status" value="1"/>
</dbReference>
<dbReference type="AlphaFoldDB" id="A0ABD2IYX0"/>
<evidence type="ECO:0000259" key="11">
    <source>
        <dbReference type="PROSITE" id="PS51865"/>
    </source>
</evidence>
<dbReference type="FunFam" id="2.30.42.10:FF:000026">
    <property type="entry name" value="Golgi reassembly stacking protein 2"/>
    <property type="match status" value="1"/>
</dbReference>
<keyword evidence="8" id="KW-0449">Lipoprotein</keyword>